<keyword evidence="1" id="KW-1133">Transmembrane helix</keyword>
<keyword evidence="1" id="KW-0472">Membrane</keyword>
<evidence type="ECO:0000313" key="3">
    <source>
        <dbReference type="Proteomes" id="UP000218887"/>
    </source>
</evidence>
<evidence type="ECO:0000313" key="2">
    <source>
        <dbReference type="EMBL" id="PAV30430.1"/>
    </source>
</evidence>
<keyword evidence="3" id="KW-1185">Reference proteome</keyword>
<gene>
    <name evidence="2" type="ORF">CIL05_08130</name>
</gene>
<accession>A0A2A2IH01</accession>
<comment type="caution">
    <text evidence="2">The sequence shown here is derived from an EMBL/GenBank/DDBJ whole genome shotgun (WGS) entry which is preliminary data.</text>
</comment>
<dbReference type="AlphaFoldDB" id="A0A2A2IH01"/>
<evidence type="ECO:0008006" key="4">
    <source>
        <dbReference type="Google" id="ProtNLM"/>
    </source>
</evidence>
<dbReference type="Proteomes" id="UP000218887">
    <property type="component" value="Unassembled WGS sequence"/>
</dbReference>
<sequence length="530" mass="58807">MDESFNNGGKKKGLSKGIIAIIVAAVLVVGGSVAAFVIMDLSAKEKFFLAEKDTFDFITEKVEQRYEPELSWLEQTETTPTESTVELSAEYNVPNNMGGGGFGTVDPAQIINNSTITITGATDMENKKASAALKADIGGMEIDDINFYLTAEKIMVGLPFIEELLQLKDEDLGNLLKEVDPETFTGEESMNLESFFEGTNGFLSEEDQKYLEDEYAKMIYDELPESAFETVDETIKVNGESLDTEKITFNLSEEQFKDILIKTFEKLGKDEKVKELIRDQMALQFSGPSIEGEIDQLISDFETAMADAEEGIQDFQIPDGLTAISWIKDDLIVQRDFQIEMGPSTDELVSFAVKGSQLLEDTKQFFNYDLSFSDSIDQGTMNISGNLSWEDNKADDSINLTADQVTLSYEGTESLKDGKRDFERVFSVEDPSFGGGSLIWSGNATYDNDKMSSEHNLSIESPEVSQDMFTLNVLVDGQTIESVELPNEDNVKDLGSMSVEEITDYFELEVTPQVQQWMFGILAGSGNMGF</sequence>
<protein>
    <recommendedName>
        <fullName evidence="4">DUF945 domain-containing protein</fullName>
    </recommendedName>
</protein>
<dbReference type="EMBL" id="NPOA01000004">
    <property type="protein sequence ID" value="PAV30430.1"/>
    <property type="molecule type" value="Genomic_DNA"/>
</dbReference>
<reference evidence="2 3" key="1">
    <citation type="submission" date="2017-08" db="EMBL/GenBank/DDBJ databases">
        <title>Virgibacillus indicus sp. nov. and Virgibacillus profoundi sp. nov, two moderately halophilic bacteria isolated from marine sediment by using the Microfluidic Streak Plate.</title>
        <authorList>
            <person name="Xu B."/>
            <person name="Hu B."/>
            <person name="Wang J."/>
            <person name="Zhu Y."/>
            <person name="Huang L."/>
            <person name="Du W."/>
            <person name="Huang Y."/>
        </authorList>
    </citation>
    <scope>NUCLEOTIDE SEQUENCE [LARGE SCALE GENOMIC DNA]</scope>
    <source>
        <strain evidence="2 3">IO3-P3-H5</strain>
    </source>
</reference>
<evidence type="ECO:0000256" key="1">
    <source>
        <dbReference type="SAM" id="Phobius"/>
    </source>
</evidence>
<feature type="transmembrane region" description="Helical" evidence="1">
    <location>
        <begin position="18"/>
        <end position="39"/>
    </location>
</feature>
<dbReference type="RefSeq" id="WP_095655032.1">
    <property type="nucleotide sequence ID" value="NZ_NPOA01000004.1"/>
</dbReference>
<dbReference type="OrthoDB" id="2729040at2"/>
<proteinExistence type="predicted"/>
<name>A0A2A2IH01_9BACI</name>
<keyword evidence="1" id="KW-0812">Transmembrane</keyword>
<organism evidence="2 3">
    <name type="scientific">Virgibacillus profundi</name>
    <dbReference type="NCBI Taxonomy" id="2024555"/>
    <lineage>
        <taxon>Bacteria</taxon>
        <taxon>Bacillati</taxon>
        <taxon>Bacillota</taxon>
        <taxon>Bacilli</taxon>
        <taxon>Bacillales</taxon>
        <taxon>Bacillaceae</taxon>
        <taxon>Virgibacillus</taxon>
    </lineage>
</organism>